<feature type="non-terminal residue" evidence="1">
    <location>
        <position position="104"/>
    </location>
</feature>
<dbReference type="Proteomes" id="UP001445335">
    <property type="component" value="Unassembled WGS sequence"/>
</dbReference>
<dbReference type="EMBL" id="JALJOU010000059">
    <property type="protein sequence ID" value="KAK9827321.1"/>
    <property type="molecule type" value="Genomic_DNA"/>
</dbReference>
<dbReference type="AlphaFoldDB" id="A0AAW1R0Y3"/>
<evidence type="ECO:0008006" key="3">
    <source>
        <dbReference type="Google" id="ProtNLM"/>
    </source>
</evidence>
<keyword evidence="2" id="KW-1185">Reference proteome</keyword>
<organism evidence="1 2">
    <name type="scientific">Elliptochloris bilobata</name>
    <dbReference type="NCBI Taxonomy" id="381761"/>
    <lineage>
        <taxon>Eukaryota</taxon>
        <taxon>Viridiplantae</taxon>
        <taxon>Chlorophyta</taxon>
        <taxon>core chlorophytes</taxon>
        <taxon>Trebouxiophyceae</taxon>
        <taxon>Trebouxiophyceae incertae sedis</taxon>
        <taxon>Elliptochloris clade</taxon>
        <taxon>Elliptochloris</taxon>
    </lineage>
</organism>
<comment type="caution">
    <text evidence="1">The sequence shown here is derived from an EMBL/GenBank/DDBJ whole genome shotgun (WGS) entry which is preliminary data.</text>
</comment>
<dbReference type="PANTHER" id="PTHR21148">
    <property type="entry name" value="THIOREDOXIN DOMAIN-CONTAINING PROTEIN 9"/>
    <property type="match status" value="1"/>
</dbReference>
<gene>
    <name evidence="1" type="ORF">WJX81_004776</name>
</gene>
<reference evidence="1 2" key="1">
    <citation type="journal article" date="2024" name="Nat. Commun.">
        <title>Phylogenomics reveals the evolutionary origins of lichenization in chlorophyte algae.</title>
        <authorList>
            <person name="Puginier C."/>
            <person name="Libourel C."/>
            <person name="Otte J."/>
            <person name="Skaloud P."/>
            <person name="Haon M."/>
            <person name="Grisel S."/>
            <person name="Petersen M."/>
            <person name="Berrin J.G."/>
            <person name="Delaux P.M."/>
            <person name="Dal Grande F."/>
            <person name="Keller J."/>
        </authorList>
    </citation>
    <scope>NUCLEOTIDE SEQUENCE [LARGE SCALE GENOMIC DNA]</scope>
    <source>
        <strain evidence="1 2">SAG 245.80</strain>
    </source>
</reference>
<dbReference type="SUPFAM" id="SSF52833">
    <property type="entry name" value="Thioredoxin-like"/>
    <property type="match status" value="1"/>
</dbReference>
<evidence type="ECO:0000313" key="2">
    <source>
        <dbReference type="Proteomes" id="UP001445335"/>
    </source>
</evidence>
<dbReference type="InterPro" id="IPR036249">
    <property type="entry name" value="Thioredoxin-like_sf"/>
</dbReference>
<dbReference type="Gene3D" id="3.40.30.10">
    <property type="entry name" value="Glutaredoxin"/>
    <property type="match status" value="1"/>
</dbReference>
<evidence type="ECO:0000313" key="1">
    <source>
        <dbReference type="EMBL" id="KAK9827321.1"/>
    </source>
</evidence>
<sequence length="104" mass="12288">MEAIVQQAVEHSLLQAASEEWLVRGHGEYREIAGEKEFFAEVKGEERVVCHFFRENWPCKVMDKHMEILARKHIETKFIKIHAEKSPFLTERLRVWMLPTLALV</sequence>
<accession>A0AAW1R0Y3</accession>
<proteinExistence type="predicted"/>
<protein>
    <recommendedName>
        <fullName evidence="3">Thioredoxin domain-containing protein</fullName>
    </recommendedName>
</protein>
<name>A0AAW1R0Y3_9CHLO</name>